<evidence type="ECO:0008006" key="3">
    <source>
        <dbReference type="Google" id="ProtNLM"/>
    </source>
</evidence>
<sequence length="96" mass="11487">LMLKMLLQRESRPMIISIKPQAVIIVKIWNQLKCPSTDKWIQKMWYIYTTEYYSAIRMNEILPLAITWMELENIMLSKISQPQKDKSCMFLLICES</sequence>
<evidence type="ECO:0000313" key="2">
    <source>
        <dbReference type="Proteomes" id="UP000694414"/>
    </source>
</evidence>
<reference evidence="1" key="1">
    <citation type="submission" date="2025-08" db="UniProtKB">
        <authorList>
            <consortium name="Ensembl"/>
        </authorList>
    </citation>
    <scope>IDENTIFICATION</scope>
</reference>
<proteinExistence type="predicted"/>
<reference evidence="1" key="2">
    <citation type="submission" date="2025-09" db="UniProtKB">
        <authorList>
            <consortium name="Ensembl"/>
        </authorList>
    </citation>
    <scope>IDENTIFICATION</scope>
</reference>
<protein>
    <recommendedName>
        <fullName evidence="3">DUF1725 domain-containing protein</fullName>
    </recommendedName>
</protein>
<dbReference type="Proteomes" id="UP000694414">
    <property type="component" value="Unplaced"/>
</dbReference>
<evidence type="ECO:0000313" key="1">
    <source>
        <dbReference type="Ensembl" id="ENSPSMP00000016229.1"/>
    </source>
</evidence>
<accession>A0A8C9DKP1</accession>
<keyword evidence="2" id="KW-1185">Reference proteome</keyword>
<dbReference type="GeneTree" id="ENSGT01150000286916"/>
<dbReference type="Ensembl" id="ENSPSMT00000018840.1">
    <property type="protein sequence ID" value="ENSPSMP00000016229.1"/>
    <property type="gene ID" value="ENSPSMG00000011549.1"/>
</dbReference>
<organism evidence="1 2">
    <name type="scientific">Prolemur simus</name>
    <name type="common">Greater bamboo lemur</name>
    <name type="synonym">Hapalemur simus</name>
    <dbReference type="NCBI Taxonomy" id="1328070"/>
    <lineage>
        <taxon>Eukaryota</taxon>
        <taxon>Metazoa</taxon>
        <taxon>Chordata</taxon>
        <taxon>Craniata</taxon>
        <taxon>Vertebrata</taxon>
        <taxon>Euteleostomi</taxon>
        <taxon>Mammalia</taxon>
        <taxon>Eutheria</taxon>
        <taxon>Euarchontoglires</taxon>
        <taxon>Primates</taxon>
        <taxon>Strepsirrhini</taxon>
        <taxon>Lemuriformes</taxon>
        <taxon>Lemuridae</taxon>
        <taxon>Prolemur</taxon>
    </lineage>
</organism>
<name>A0A8C9DKP1_PROSS</name>
<dbReference type="AlphaFoldDB" id="A0A8C9DKP1"/>